<name>A0A2N5Y589_9GAMM</name>
<dbReference type="PROSITE" id="PS51704">
    <property type="entry name" value="GP_PDE"/>
    <property type="match status" value="1"/>
</dbReference>
<reference evidence="10" key="1">
    <citation type="submission" date="2017-11" db="EMBL/GenBank/DDBJ databases">
        <title>The draft genome sequence of Chromatocurvus sp. F02.</title>
        <authorList>
            <person name="Du Z.-J."/>
            <person name="Chang Y.-Q."/>
        </authorList>
    </citation>
    <scope>NUCLEOTIDE SEQUENCE [LARGE SCALE GENOMIC DNA]</scope>
    <source>
        <strain evidence="10">F02</strain>
    </source>
</reference>
<feature type="domain" description="GP-PDE" evidence="8">
    <location>
        <begin position="28"/>
        <end position="336"/>
    </location>
</feature>
<dbReference type="AlphaFoldDB" id="A0A2N5Y589"/>
<feature type="signal peptide" evidence="7">
    <location>
        <begin position="1"/>
        <end position="19"/>
    </location>
</feature>
<evidence type="ECO:0000313" key="10">
    <source>
        <dbReference type="Proteomes" id="UP000234845"/>
    </source>
</evidence>
<dbReference type="OrthoDB" id="9795622at2"/>
<accession>A0A2N5Y589</accession>
<keyword evidence="4" id="KW-0319">Glycerol metabolism</keyword>
<dbReference type="InterPro" id="IPR017946">
    <property type="entry name" value="PLC-like_Pdiesterase_TIM-brl"/>
</dbReference>
<evidence type="ECO:0000256" key="4">
    <source>
        <dbReference type="ARBA" id="ARBA00022798"/>
    </source>
</evidence>
<feature type="chain" id="PRO_5014691647" description="glycerophosphodiester phosphodiesterase" evidence="7">
    <location>
        <begin position="20"/>
        <end position="344"/>
    </location>
</feature>
<evidence type="ECO:0000256" key="2">
    <source>
        <dbReference type="ARBA" id="ARBA00012247"/>
    </source>
</evidence>
<dbReference type="Pfam" id="PF03009">
    <property type="entry name" value="GDPD"/>
    <property type="match status" value="1"/>
</dbReference>
<dbReference type="EMBL" id="PKLZ01000002">
    <property type="protein sequence ID" value="PLW83566.1"/>
    <property type="molecule type" value="Genomic_DNA"/>
</dbReference>
<evidence type="ECO:0000256" key="6">
    <source>
        <dbReference type="ARBA" id="ARBA00047512"/>
    </source>
</evidence>
<comment type="catalytic activity">
    <reaction evidence="6">
        <text>a sn-glycero-3-phosphodiester + H2O = an alcohol + sn-glycerol 3-phosphate + H(+)</text>
        <dbReference type="Rhea" id="RHEA:12969"/>
        <dbReference type="ChEBI" id="CHEBI:15377"/>
        <dbReference type="ChEBI" id="CHEBI:15378"/>
        <dbReference type="ChEBI" id="CHEBI:30879"/>
        <dbReference type="ChEBI" id="CHEBI:57597"/>
        <dbReference type="ChEBI" id="CHEBI:83408"/>
        <dbReference type="EC" id="3.1.4.46"/>
    </reaction>
</comment>
<dbReference type="GO" id="GO:0006629">
    <property type="term" value="P:lipid metabolic process"/>
    <property type="evidence" value="ECO:0007669"/>
    <property type="project" value="InterPro"/>
</dbReference>
<dbReference type="InterPro" id="IPR030395">
    <property type="entry name" value="GP_PDE_dom"/>
</dbReference>
<dbReference type="GO" id="GO:0042597">
    <property type="term" value="C:periplasmic space"/>
    <property type="evidence" value="ECO:0007669"/>
    <property type="project" value="TreeGrafter"/>
</dbReference>
<dbReference type="GO" id="GO:0008889">
    <property type="term" value="F:glycerophosphodiester phosphodiesterase activity"/>
    <property type="evidence" value="ECO:0007669"/>
    <property type="project" value="UniProtKB-EC"/>
</dbReference>
<dbReference type="SUPFAM" id="SSF51695">
    <property type="entry name" value="PLC-like phosphodiesterases"/>
    <property type="match status" value="1"/>
</dbReference>
<sequence length="344" mass="38287">MLISRLRTIWIAVTISTLAAMNSAASSPIVIAHRGASGYLPEHTLAAKAMAHGMGADYIEQDVVLTADGVPIVLHDIHLDTTTDVADLFPGRARDDGRFYAIDFSLEEVRRLRVHERSDTQGQAVFPQRFPLGPGLLGVPTLAEEIDLIAGMDRSRQRRTGLYIELKAPRFHQAEGQDIARRILEVLALKGYAERSDQVFLQCFDDQALRYLRHTLETPLPLIQLIADPSWGEDSAVDYEFLQSPAGLDTIAEYADGIGPWLMQIYLGKTDAGAVRLSTLVADAHARGLQVHPYTFRRDQLPPGIADFDELLDVFFQQARVDGLFTDFPDLARDYLLQNPVIRP</sequence>
<comment type="caution">
    <text evidence="9">The sequence shown here is derived from an EMBL/GenBank/DDBJ whole genome shotgun (WGS) entry which is preliminary data.</text>
</comment>
<gene>
    <name evidence="9" type="ORF">CWI75_04230</name>
</gene>
<dbReference type="GO" id="GO:0006071">
    <property type="term" value="P:glycerol metabolic process"/>
    <property type="evidence" value="ECO:0007669"/>
    <property type="project" value="UniProtKB-KW"/>
</dbReference>
<evidence type="ECO:0000256" key="7">
    <source>
        <dbReference type="SAM" id="SignalP"/>
    </source>
</evidence>
<protein>
    <recommendedName>
        <fullName evidence="2">glycerophosphodiester phosphodiesterase</fullName>
        <ecNumber evidence="2">3.1.4.46</ecNumber>
    </recommendedName>
</protein>
<dbReference type="PANTHER" id="PTHR43620:SF7">
    <property type="entry name" value="GLYCEROPHOSPHODIESTER PHOSPHODIESTERASE GDPD5-RELATED"/>
    <property type="match status" value="1"/>
</dbReference>
<evidence type="ECO:0000313" key="9">
    <source>
        <dbReference type="EMBL" id="PLW83566.1"/>
    </source>
</evidence>
<keyword evidence="10" id="KW-1185">Reference proteome</keyword>
<dbReference type="RefSeq" id="WP_101520247.1">
    <property type="nucleotide sequence ID" value="NZ_PKLZ01000002.1"/>
</dbReference>
<dbReference type="NCBIfam" id="NF008354">
    <property type="entry name" value="PRK11143.1"/>
    <property type="match status" value="1"/>
</dbReference>
<evidence type="ECO:0000256" key="3">
    <source>
        <dbReference type="ARBA" id="ARBA00022729"/>
    </source>
</evidence>
<evidence type="ECO:0000256" key="5">
    <source>
        <dbReference type="ARBA" id="ARBA00022801"/>
    </source>
</evidence>
<dbReference type="FunFam" id="3.20.20.190:FF:000009">
    <property type="entry name" value="Glycerophosphodiester phosphodiesterase, periplasmic"/>
    <property type="match status" value="1"/>
</dbReference>
<evidence type="ECO:0000256" key="1">
    <source>
        <dbReference type="ARBA" id="ARBA00007277"/>
    </source>
</evidence>
<evidence type="ECO:0000259" key="8">
    <source>
        <dbReference type="PROSITE" id="PS51704"/>
    </source>
</evidence>
<keyword evidence="3 7" id="KW-0732">Signal</keyword>
<dbReference type="PANTHER" id="PTHR43620">
    <property type="entry name" value="GLYCEROPHOSPHORYL DIESTER PHOSPHODIESTERASE"/>
    <property type="match status" value="1"/>
</dbReference>
<dbReference type="Proteomes" id="UP000234845">
    <property type="component" value="Unassembled WGS sequence"/>
</dbReference>
<dbReference type="EC" id="3.1.4.46" evidence="2"/>
<keyword evidence="5" id="KW-0378">Hydrolase</keyword>
<organism evidence="9 10">
    <name type="scientific">Kineobactrum sediminis</name>
    <dbReference type="NCBI Taxonomy" id="1905677"/>
    <lineage>
        <taxon>Bacteria</taxon>
        <taxon>Pseudomonadati</taxon>
        <taxon>Pseudomonadota</taxon>
        <taxon>Gammaproteobacteria</taxon>
        <taxon>Cellvibrionales</taxon>
        <taxon>Halieaceae</taxon>
        <taxon>Kineobactrum</taxon>
    </lineage>
</organism>
<dbReference type="Gene3D" id="3.20.20.190">
    <property type="entry name" value="Phosphatidylinositol (PI) phosphodiesterase"/>
    <property type="match status" value="1"/>
</dbReference>
<proteinExistence type="inferred from homology"/>
<comment type="similarity">
    <text evidence="1">Belongs to the glycerophosphoryl diester phosphodiesterase family.</text>
</comment>